<dbReference type="GO" id="GO:0033588">
    <property type="term" value="C:elongator holoenzyme complex"/>
    <property type="evidence" value="ECO:0007669"/>
    <property type="project" value="TreeGrafter"/>
</dbReference>
<dbReference type="PROSITE" id="PS51186">
    <property type="entry name" value="GNAT"/>
    <property type="match status" value="1"/>
</dbReference>
<dbReference type="PANTHER" id="PTHR11135:SF0">
    <property type="entry name" value="ELONGATOR COMPLEX PROTEIN 3"/>
    <property type="match status" value="1"/>
</dbReference>
<comment type="pathway">
    <text evidence="2">tRNA modification; 5-methoxycarbonylmethyl-2-thiouridine-tRNA biosynthesis.</text>
</comment>
<evidence type="ECO:0000256" key="17">
    <source>
        <dbReference type="ARBA" id="ARBA00044771"/>
    </source>
</evidence>
<dbReference type="InterPro" id="IPR039661">
    <property type="entry name" value="ELP3"/>
</dbReference>
<comment type="cofactor">
    <cofactor evidence="1">
        <name>[4Fe-4S] cluster</name>
        <dbReference type="ChEBI" id="CHEBI:49883"/>
    </cofactor>
</comment>
<evidence type="ECO:0000313" key="20">
    <source>
        <dbReference type="EMBL" id="CAF9925418.1"/>
    </source>
</evidence>
<comment type="catalytic activity">
    <reaction evidence="18">
        <text>uridine(34) in tRNA + acetyl-CoA + S-adenosyl-L-methionine + H2O = 5-(carboxymethyl)uridine(34) in tRNA + 5'-deoxyadenosine + L-methionine + CoA + 2 H(+)</text>
        <dbReference type="Rhea" id="RHEA:61020"/>
        <dbReference type="Rhea" id="RHEA-COMP:10407"/>
        <dbReference type="Rhea" id="RHEA-COMP:11727"/>
        <dbReference type="ChEBI" id="CHEBI:15377"/>
        <dbReference type="ChEBI" id="CHEBI:15378"/>
        <dbReference type="ChEBI" id="CHEBI:17319"/>
        <dbReference type="ChEBI" id="CHEBI:57287"/>
        <dbReference type="ChEBI" id="CHEBI:57288"/>
        <dbReference type="ChEBI" id="CHEBI:57844"/>
        <dbReference type="ChEBI" id="CHEBI:59789"/>
        <dbReference type="ChEBI" id="CHEBI:65315"/>
        <dbReference type="ChEBI" id="CHEBI:74882"/>
        <dbReference type="EC" id="2.3.1.311"/>
    </reaction>
    <physiologicalReaction direction="left-to-right" evidence="18">
        <dbReference type="Rhea" id="RHEA:61021"/>
    </physiologicalReaction>
</comment>
<dbReference type="UniPathway" id="UPA00988"/>
<evidence type="ECO:0000256" key="1">
    <source>
        <dbReference type="ARBA" id="ARBA00001966"/>
    </source>
</evidence>
<dbReference type="InterPro" id="IPR007197">
    <property type="entry name" value="rSAM"/>
</dbReference>
<keyword evidence="12" id="KW-0408">Iron</keyword>
<dbReference type="OrthoDB" id="10265243at2759"/>
<dbReference type="SFLD" id="SFLDF00344">
    <property type="entry name" value="ELP3-like"/>
    <property type="match status" value="1"/>
</dbReference>
<dbReference type="GO" id="GO:0002926">
    <property type="term" value="P:tRNA wobble base 5-methoxycarbonylmethyl-2-thiouridinylation"/>
    <property type="evidence" value="ECO:0007669"/>
    <property type="project" value="UniProtKB-ARBA"/>
</dbReference>
<evidence type="ECO:0000256" key="8">
    <source>
        <dbReference type="ARBA" id="ARBA00022691"/>
    </source>
</evidence>
<organism evidence="20 21">
    <name type="scientific">Gomphillus americanus</name>
    <dbReference type="NCBI Taxonomy" id="1940652"/>
    <lineage>
        <taxon>Eukaryota</taxon>
        <taxon>Fungi</taxon>
        <taxon>Dikarya</taxon>
        <taxon>Ascomycota</taxon>
        <taxon>Pezizomycotina</taxon>
        <taxon>Lecanoromycetes</taxon>
        <taxon>OSLEUM clade</taxon>
        <taxon>Ostropomycetidae</taxon>
        <taxon>Ostropales</taxon>
        <taxon>Graphidaceae</taxon>
        <taxon>Gomphilloideae</taxon>
        <taxon>Gomphillus</taxon>
    </lineage>
</organism>
<evidence type="ECO:0000256" key="11">
    <source>
        <dbReference type="ARBA" id="ARBA00022884"/>
    </source>
</evidence>
<keyword evidence="5" id="KW-0004">4Fe-4S</keyword>
<dbReference type="GO" id="GO:0005634">
    <property type="term" value="C:nucleus"/>
    <property type="evidence" value="ECO:0007669"/>
    <property type="project" value="TreeGrafter"/>
</dbReference>
<keyword evidence="11" id="KW-0694">RNA-binding</keyword>
<comment type="similarity">
    <text evidence="3">Belongs to the ELP3 family.</text>
</comment>
<keyword evidence="8" id="KW-0949">S-adenosyl-L-methionine</keyword>
<dbReference type="Pfam" id="PF04055">
    <property type="entry name" value="Radical_SAM"/>
    <property type="match status" value="1"/>
</dbReference>
<dbReference type="Gene3D" id="3.50.50.60">
    <property type="entry name" value="FAD/NAD(P)-binding domain"/>
    <property type="match status" value="1"/>
</dbReference>
<dbReference type="InterPro" id="IPR016181">
    <property type="entry name" value="Acyl_CoA_acyltransferase"/>
</dbReference>
<dbReference type="InterPro" id="IPR058240">
    <property type="entry name" value="rSAM_sf"/>
</dbReference>
<accession>A0A8H3INC8</accession>
<dbReference type="CDD" id="cd01335">
    <property type="entry name" value="Radical_SAM"/>
    <property type="match status" value="1"/>
</dbReference>
<dbReference type="InterPro" id="IPR032432">
    <property type="entry name" value="Radical_SAM_C"/>
</dbReference>
<dbReference type="PANTHER" id="PTHR11135">
    <property type="entry name" value="HISTONE ACETYLTRANSFERASE-RELATED"/>
    <property type="match status" value="1"/>
</dbReference>
<dbReference type="InterPro" id="IPR006638">
    <property type="entry name" value="Elp3/MiaA/NifB-like_rSAM"/>
</dbReference>
<dbReference type="Proteomes" id="UP000664169">
    <property type="component" value="Unassembled WGS sequence"/>
</dbReference>
<dbReference type="EC" id="2.3.1.311" evidence="17"/>
<evidence type="ECO:0000256" key="16">
    <source>
        <dbReference type="ARBA" id="ARBA00030769"/>
    </source>
</evidence>
<keyword evidence="7" id="KW-0808">Transferase</keyword>
<keyword evidence="10" id="KW-0479">Metal-binding</keyword>
<dbReference type="NCBIfam" id="TIGR01211">
    <property type="entry name" value="ELP3"/>
    <property type="match status" value="1"/>
</dbReference>
<keyword evidence="13" id="KW-0411">Iron-sulfur</keyword>
<dbReference type="GO" id="GO:0005737">
    <property type="term" value="C:cytoplasm"/>
    <property type="evidence" value="ECO:0007669"/>
    <property type="project" value="TreeGrafter"/>
</dbReference>
<dbReference type="SUPFAM" id="SSF55729">
    <property type="entry name" value="Acyl-CoA N-acyltransferases (Nat)"/>
    <property type="match status" value="1"/>
</dbReference>
<keyword evidence="6" id="KW-0820">tRNA-binding</keyword>
<dbReference type="EMBL" id="CAJPDQ010000023">
    <property type="protein sequence ID" value="CAF9925418.1"/>
    <property type="molecule type" value="Genomic_DNA"/>
</dbReference>
<evidence type="ECO:0000256" key="12">
    <source>
        <dbReference type="ARBA" id="ARBA00023004"/>
    </source>
</evidence>
<name>A0A8H3INC8_9LECA</name>
<dbReference type="SMART" id="SM00729">
    <property type="entry name" value="Elp3"/>
    <property type="match status" value="1"/>
</dbReference>
<sequence>MSMDIPIVAHLSREQEEIDSEAITLSPPDPHRFPVISYTPKSGNPTNIYRYSHSEVPSVYEPLFNTSRKILRKNIEKAFGTESGNISYELLMCGTFPETAKPALVVKCAMNVVEKVQKVLTQESLLKRCHLRPHGATAGFVRRIRQSMGALTDQDELTLGLEIYGCGSATRPPVRTELRGRIPDVFDTKTTGYDSRQHYSSLYGAKVNGIERNTSATLSGVIQIGTEFYGLTTSHPFRDDCFSKSRSANKHRIGNMKGWLIPVEVVLQGHEHVFQTKVWIPSIISFTSAVPNLDWALILLDKTTLRDYHLEIDTSASERSSISTHALKHPGWEPEILTLCFGEEPKRGALLQGTVYYTNCLSAEVAVWTVALEEDCPVEKGDSGSLVIEADIGVAYGYVVARDTFGRAEIIPLHSALNQISSLTGIDHVEFMDRASLACRQTPVHNLVKALEEPQLIPPTLSRSASIIVEEDEFRETNREHTADINRNTQANATEGLVTEPTKTSPDAYVKYHSRDDFEVAIICAPDTDTIAARTLLDEEYRFEQNNDQNHYTLGRIGNHNVVVAHLPSVVCLDALATTSIEIRRVFPSMQWGIVVDTVLIGFDVYLRTVNVNRRLLLGDYAVIAYDMERQLLLKSGFPDHLYGGTFETLIGYLASAQRQACEDDQLRPNYSIPCRIDAPSIDLATRDWLNPCSDGPEYRYPLHTCAEVARSHSLSRHRFETPALKGFRDADSLLARHDIYGEFGLLCFNIRLSNLIKVADYADNHKNNQRHNRRAPPMEIYIPYSGRSQKSATQRDMPAARRRRRESIISNPIETLKHNYDVVVIGSGYGGIVASTRMARGREPPSLLELGRERWPCEALSSLPSWRDVRVGTSSLEPSNSPDSCWFLAAISSLQATPSSGRSTLGFYLPGSSVNKGELWHRCESDDQLESESSSLTSFGRWPRLQIQASSLINHDWQWHIPTRDERSIRNECEEVLHSISHFWSQFLHSLNSFGRKQRLKELQLSAMGWVMEGMIRKWPISFGSHKGEWILIQANTDELHEQDVPRTDSERHRRRTDVKRRCIHSSGVYQELKAIVTLSGGIPMLLLGGQRVQPNLCLQIWLSEQYPYVCGHKLSRISESFWPPPMSVSLLKSMKRGQAHPITFLQRQPPNVDIEMMLNDVLQNSGLHANFEGKLVPYDCSLPSQYSTIYITTHRALAMATQTITFSSHSRSKPTQKLAPENERYMQACTDIANALIQDYEASIDPSKPKKDINLNSLRGQVSKKHKLSSQPPLTAIIAAVPEHYKRYILPKLIAKPIRTSSGIAVVAVMCKPHRCPHIAYTGNICVYCPGGPDSDFEYSTQSYTGYEPTSMRAIRARYDPFEQARGRVEQIRSLGHSVDKVEYIIMGGTFMSLPEDYRDNFIAQLHNALSGYATSNVDEAVLAGEMSNTKCVGITIETRPDYCLQPHLSSMLRYGCTRLEIGVQSLYEDVARDTNRGHTVAAVAHTFCLAKDAGFKVVSHMMPDLPNMGMERDLDQFREYFENPAFRTDGLKIYPTLVIRGTGLYELWRTGRYKNYTSNALIDIVARILALVPPWTRIYRVQRDIPMPLVTSGVENGNLRELALARMKDFGTSCRDVRTREVGINEVKNRIRPSQVELVRRDYVANGGWETFLAYEDPKQDILIALLRLRKCSKATTFRPEFLAQQTSLVRELHVYGSAVPVHGRDPRKFQHQGYGTLLMEEAERIARDEHGSRKISVISGVGVRSYYARLGYELDGPYMSKMLDPSAYRDEDSDEDC</sequence>
<evidence type="ECO:0000256" key="14">
    <source>
        <dbReference type="ARBA" id="ARBA00023128"/>
    </source>
</evidence>
<dbReference type="Gene3D" id="3.40.50.1580">
    <property type="entry name" value="Nucleoside phosphorylase domain"/>
    <property type="match status" value="1"/>
</dbReference>
<evidence type="ECO:0000256" key="6">
    <source>
        <dbReference type="ARBA" id="ARBA00022555"/>
    </source>
</evidence>
<dbReference type="SFLD" id="SFLDG01086">
    <property type="entry name" value="elongater_protein-like"/>
    <property type="match status" value="1"/>
</dbReference>
<proteinExistence type="inferred from homology"/>
<evidence type="ECO:0000256" key="10">
    <source>
        <dbReference type="ARBA" id="ARBA00022723"/>
    </source>
</evidence>
<dbReference type="GO" id="GO:0106261">
    <property type="term" value="F:tRNA uridine(34) acetyltransferase activity"/>
    <property type="evidence" value="ECO:0007669"/>
    <property type="project" value="UniProtKB-EC"/>
</dbReference>
<dbReference type="Pfam" id="PF16199">
    <property type="entry name" value="Radical_SAM_C"/>
    <property type="match status" value="1"/>
</dbReference>
<dbReference type="GO" id="GO:0009116">
    <property type="term" value="P:nucleoside metabolic process"/>
    <property type="evidence" value="ECO:0007669"/>
    <property type="project" value="InterPro"/>
</dbReference>
<gene>
    <name evidence="20" type="ORF">GOMPHAMPRED_003883</name>
</gene>
<evidence type="ECO:0000256" key="3">
    <source>
        <dbReference type="ARBA" id="ARBA00005494"/>
    </source>
</evidence>
<evidence type="ECO:0000256" key="2">
    <source>
        <dbReference type="ARBA" id="ARBA00005043"/>
    </source>
</evidence>
<keyword evidence="21" id="KW-1185">Reference proteome</keyword>
<evidence type="ECO:0000256" key="5">
    <source>
        <dbReference type="ARBA" id="ARBA00022485"/>
    </source>
</evidence>
<keyword evidence="9" id="KW-0819">tRNA processing</keyword>
<evidence type="ECO:0000259" key="19">
    <source>
        <dbReference type="PROSITE" id="PS51186"/>
    </source>
</evidence>
<dbReference type="InterPro" id="IPR035994">
    <property type="entry name" value="Nucleoside_phosphorylase_sf"/>
</dbReference>
<reference evidence="20" key="1">
    <citation type="submission" date="2021-03" db="EMBL/GenBank/DDBJ databases">
        <authorList>
            <person name="Tagirdzhanova G."/>
        </authorList>
    </citation>
    <scope>NUCLEOTIDE SEQUENCE</scope>
</reference>
<dbReference type="SUPFAM" id="SSF51905">
    <property type="entry name" value="FAD/NAD(P)-binding domain"/>
    <property type="match status" value="1"/>
</dbReference>
<dbReference type="FunFam" id="3.40.630.30:FF:000003">
    <property type="entry name" value="Elongator complex protein 3"/>
    <property type="match status" value="1"/>
</dbReference>
<evidence type="ECO:0000256" key="7">
    <source>
        <dbReference type="ARBA" id="ARBA00022679"/>
    </source>
</evidence>
<protein>
    <recommendedName>
        <fullName evidence="4">Elongator complex protein 3</fullName>
        <ecNumber evidence="17">2.3.1.311</ecNumber>
    </recommendedName>
    <alternativeName>
        <fullName evidence="16">tRNA uridine(34) acetyltransferase</fullName>
    </alternativeName>
</protein>
<keyword evidence="14" id="KW-0496">Mitochondrion</keyword>
<keyword evidence="15" id="KW-0012">Acyltransferase</keyword>
<dbReference type="SUPFAM" id="SSF102114">
    <property type="entry name" value="Radical SAM enzymes"/>
    <property type="match status" value="1"/>
</dbReference>
<comment type="caution">
    <text evidence="20">The sequence shown here is derived from an EMBL/GenBank/DDBJ whole genome shotgun (WGS) entry which is preliminary data.</text>
</comment>
<evidence type="ECO:0000256" key="18">
    <source>
        <dbReference type="ARBA" id="ARBA00047372"/>
    </source>
</evidence>
<evidence type="ECO:0000256" key="15">
    <source>
        <dbReference type="ARBA" id="ARBA00023315"/>
    </source>
</evidence>
<dbReference type="CDD" id="cd04301">
    <property type="entry name" value="NAT_SF"/>
    <property type="match status" value="1"/>
</dbReference>
<dbReference type="InterPro" id="IPR034687">
    <property type="entry name" value="ELP3-like"/>
</dbReference>
<dbReference type="GO" id="GO:0046872">
    <property type="term" value="F:metal ion binding"/>
    <property type="evidence" value="ECO:0007669"/>
    <property type="project" value="UniProtKB-KW"/>
</dbReference>
<evidence type="ECO:0000256" key="9">
    <source>
        <dbReference type="ARBA" id="ARBA00022694"/>
    </source>
</evidence>
<evidence type="ECO:0000256" key="13">
    <source>
        <dbReference type="ARBA" id="ARBA00023014"/>
    </source>
</evidence>
<evidence type="ECO:0000256" key="4">
    <source>
        <dbReference type="ARBA" id="ARBA00020266"/>
    </source>
</evidence>
<dbReference type="GO" id="GO:0051539">
    <property type="term" value="F:4 iron, 4 sulfur cluster binding"/>
    <property type="evidence" value="ECO:0007669"/>
    <property type="project" value="UniProtKB-KW"/>
</dbReference>
<dbReference type="InterPro" id="IPR056591">
    <property type="entry name" value="ELP3-like_N"/>
</dbReference>
<dbReference type="Pfam" id="PF23613">
    <property type="entry name" value="ELP3_N"/>
    <property type="match status" value="1"/>
</dbReference>
<dbReference type="Gene3D" id="3.40.630.30">
    <property type="match status" value="1"/>
</dbReference>
<evidence type="ECO:0000313" key="21">
    <source>
        <dbReference type="Proteomes" id="UP000664169"/>
    </source>
</evidence>
<dbReference type="GO" id="GO:0000049">
    <property type="term" value="F:tRNA binding"/>
    <property type="evidence" value="ECO:0007669"/>
    <property type="project" value="UniProtKB-KW"/>
</dbReference>
<dbReference type="InterPro" id="IPR000182">
    <property type="entry name" value="GNAT_dom"/>
</dbReference>
<dbReference type="InterPro" id="IPR036188">
    <property type="entry name" value="FAD/NAD-bd_sf"/>
</dbReference>
<feature type="domain" description="N-acetyltransferase" evidence="19">
    <location>
        <begin position="1615"/>
        <end position="1779"/>
    </location>
</feature>
<dbReference type="SFLD" id="SFLDS00029">
    <property type="entry name" value="Radical_SAM"/>
    <property type="match status" value="1"/>
</dbReference>